<dbReference type="InterPro" id="IPR022139">
    <property type="entry name" value="Fam-L/Fam-M-like_plasmodium"/>
</dbReference>
<feature type="transmembrane region" description="Helical" evidence="1">
    <location>
        <begin position="212"/>
        <end position="234"/>
    </location>
</feature>
<dbReference type="Proteomes" id="UP000196402">
    <property type="component" value="Unassembled WGS sequence"/>
</dbReference>
<evidence type="ECO:0000313" key="3">
    <source>
        <dbReference type="Proteomes" id="UP000196402"/>
    </source>
</evidence>
<dbReference type="VEuPathDB" id="PlasmoDB:PVW1_000008000"/>
<keyword evidence="1" id="KW-1133">Transmembrane helix</keyword>
<dbReference type="VEuPathDB" id="PlasmoDB:PVPAM_060041200"/>
<name>A0A1G4EIB8_PLAVI</name>
<dbReference type="AlphaFoldDB" id="A0A1G4EIB8"/>
<reference evidence="2 3" key="1">
    <citation type="submission" date="2016-07" db="EMBL/GenBank/DDBJ databases">
        <authorList>
            <consortium name="Pathogen Informatics"/>
        </authorList>
    </citation>
    <scope>NUCLEOTIDE SEQUENCE [LARGE SCALE GENOMIC DNA]</scope>
</reference>
<dbReference type="VEuPathDB" id="PlasmoDB:PVP01_0006240"/>
<sequence>YFYILQSSFLKLSENQQENDKILNRKFKRLLARYEKQRELQHRGLKENISDDRWNRKGRGESHNLLTYSDVKNKGSNNLDVYMRNYKHRYMNKKGLYKLDCYYENKIFGKFCHIRNIAQKMQNDRKRWKRFFIKKYGIGLILFALIPVIGLIFPILFGDGYIKGVYGLCKEGHFIKERGVTTTTHKETLSGGRVCPNKWLYDNRDTVIIYDYVNFIITFIIIAIVVFVVIYILIKVIKYEKIKGGKGKMDVQ</sequence>
<organism evidence="2 3">
    <name type="scientific">Plasmodium vivax</name>
    <name type="common">malaria parasite P. vivax</name>
    <dbReference type="NCBI Taxonomy" id="5855"/>
    <lineage>
        <taxon>Eukaryota</taxon>
        <taxon>Sar</taxon>
        <taxon>Alveolata</taxon>
        <taxon>Apicomplexa</taxon>
        <taxon>Aconoidasida</taxon>
        <taxon>Haemosporida</taxon>
        <taxon>Plasmodiidae</taxon>
        <taxon>Plasmodium</taxon>
        <taxon>Plasmodium (Plasmodium)</taxon>
    </lineage>
</organism>
<evidence type="ECO:0000256" key="1">
    <source>
        <dbReference type="SAM" id="Phobius"/>
    </source>
</evidence>
<keyword evidence="1" id="KW-0812">Transmembrane</keyword>
<proteinExistence type="predicted"/>
<keyword evidence="1" id="KW-0472">Membrane</keyword>
<feature type="transmembrane region" description="Helical" evidence="1">
    <location>
        <begin position="136"/>
        <end position="157"/>
    </location>
</feature>
<feature type="non-terminal residue" evidence="2">
    <location>
        <position position="252"/>
    </location>
</feature>
<dbReference type="EMBL" id="FLYH01000139">
    <property type="protein sequence ID" value="SCA83562.1"/>
    <property type="molecule type" value="Genomic_DNA"/>
</dbReference>
<dbReference type="Pfam" id="PF12420">
    <property type="entry name" value="DUF3671"/>
    <property type="match status" value="1"/>
</dbReference>
<evidence type="ECO:0000313" key="2">
    <source>
        <dbReference type="EMBL" id="SCA83562.1"/>
    </source>
</evidence>
<accession>A0A1G4EIB8</accession>
<feature type="non-terminal residue" evidence="2">
    <location>
        <position position="1"/>
    </location>
</feature>
<gene>
    <name evidence="2" type="ORF">PVT01_000057300</name>
</gene>
<protein>
    <submittedName>
        <fullName evidence="2">Uncharacterized protein</fullName>
    </submittedName>
</protein>